<protein>
    <submittedName>
        <fullName evidence="9">sn-glycerol-3-phosphate transport system permease protein ugpA</fullName>
    </submittedName>
</protein>
<comment type="subcellular location">
    <subcellularLocation>
        <location evidence="1 7">Cell membrane</location>
        <topology evidence="1 7">Multi-pass membrane protein</topology>
    </subcellularLocation>
</comment>
<evidence type="ECO:0000256" key="1">
    <source>
        <dbReference type="ARBA" id="ARBA00004651"/>
    </source>
</evidence>
<accession>A0A449B0N6</accession>
<dbReference type="KEGG" id="mgal:NCTC10186_00795"/>
<evidence type="ECO:0000256" key="6">
    <source>
        <dbReference type="ARBA" id="ARBA00023136"/>
    </source>
</evidence>
<proteinExistence type="inferred from homology"/>
<organism evidence="9 10">
    <name type="scientific">Mycoplasmopsis gallopavonis</name>
    <dbReference type="NCBI Taxonomy" id="76629"/>
    <lineage>
        <taxon>Bacteria</taxon>
        <taxon>Bacillati</taxon>
        <taxon>Mycoplasmatota</taxon>
        <taxon>Mycoplasmoidales</taxon>
        <taxon>Metamycoplasmataceae</taxon>
        <taxon>Mycoplasmopsis</taxon>
    </lineage>
</organism>
<evidence type="ECO:0000256" key="5">
    <source>
        <dbReference type="ARBA" id="ARBA00022989"/>
    </source>
</evidence>
<keyword evidence="9" id="KW-0614">Plasmid</keyword>
<dbReference type="EMBL" id="LR215032">
    <property type="protein sequence ID" value="VEU73287.1"/>
    <property type="molecule type" value="Genomic_DNA"/>
</dbReference>
<keyword evidence="10" id="KW-1185">Reference proteome</keyword>
<evidence type="ECO:0000313" key="9">
    <source>
        <dbReference type="EMBL" id="VEU73287.1"/>
    </source>
</evidence>
<evidence type="ECO:0000256" key="7">
    <source>
        <dbReference type="RuleBase" id="RU363032"/>
    </source>
</evidence>
<reference evidence="9 10" key="1">
    <citation type="submission" date="2019-01" db="EMBL/GenBank/DDBJ databases">
        <authorList>
            <consortium name="Pathogen Informatics"/>
        </authorList>
    </citation>
    <scope>NUCLEOTIDE SEQUENCE [LARGE SCALE GENOMIC DNA]</scope>
    <source>
        <strain evidence="9 10">NCTC10186</strain>
        <plasmid evidence="10">2</plasmid>
    </source>
</reference>
<geneLocation type="plasmid" evidence="9 10">
    <name>2</name>
</geneLocation>
<evidence type="ECO:0000256" key="3">
    <source>
        <dbReference type="ARBA" id="ARBA00022475"/>
    </source>
</evidence>
<dbReference type="InterPro" id="IPR000515">
    <property type="entry name" value="MetI-like"/>
</dbReference>
<feature type="transmembrane region" description="Helical" evidence="7">
    <location>
        <begin position="73"/>
        <end position="98"/>
    </location>
</feature>
<dbReference type="PANTHER" id="PTHR30193:SF37">
    <property type="entry name" value="INNER MEMBRANE ABC TRANSPORTER PERMEASE PROTEIN YCJO"/>
    <property type="match status" value="1"/>
</dbReference>
<keyword evidence="2 7" id="KW-0813">Transport</keyword>
<keyword evidence="6 7" id="KW-0472">Membrane</keyword>
<dbReference type="AlphaFoldDB" id="A0A449B0N6"/>
<dbReference type="Proteomes" id="UP000289862">
    <property type="component" value="Plasmid 2"/>
</dbReference>
<keyword evidence="3" id="KW-1003">Cell membrane</keyword>
<evidence type="ECO:0000313" key="10">
    <source>
        <dbReference type="Proteomes" id="UP000289862"/>
    </source>
</evidence>
<dbReference type="PROSITE" id="PS50928">
    <property type="entry name" value="ABC_TM1"/>
    <property type="match status" value="1"/>
</dbReference>
<dbReference type="SUPFAM" id="SSF161098">
    <property type="entry name" value="MetI-like"/>
    <property type="match status" value="1"/>
</dbReference>
<dbReference type="CDD" id="cd06261">
    <property type="entry name" value="TM_PBP2"/>
    <property type="match status" value="1"/>
</dbReference>
<gene>
    <name evidence="9" type="primary">ugpA</name>
    <name evidence="9" type="ORF">NCTC10186_00795</name>
</gene>
<keyword evidence="5 7" id="KW-1133">Transmembrane helix</keyword>
<evidence type="ECO:0000256" key="4">
    <source>
        <dbReference type="ARBA" id="ARBA00022692"/>
    </source>
</evidence>
<dbReference type="InterPro" id="IPR035906">
    <property type="entry name" value="MetI-like_sf"/>
</dbReference>
<name>A0A449B0N6_9BACT</name>
<dbReference type="Gene3D" id="1.10.3720.10">
    <property type="entry name" value="MetI-like"/>
    <property type="match status" value="1"/>
</dbReference>
<feature type="transmembrane region" description="Helical" evidence="7">
    <location>
        <begin position="263"/>
        <end position="284"/>
    </location>
</feature>
<comment type="similarity">
    <text evidence="7">Belongs to the binding-protein-dependent transport system permease family.</text>
</comment>
<sequence>MSLSHSILESRTPFWKPLLLLTPWLLLLLAFTIIPMFYNLYNSFRNQTGAWTFENYVDVFSDSRFAVGVRNSFIYGMFQLPFVMVLALVISSVIAKLYRKAAKGFWQTIFFMPYVTNAVAVSLTFVQLFSQNGLINNLLGTNINWLRSGDQNTFYALFAMTLNGIWSGLAFNILIFTTAMLGVDKNLYRSASIDGCGEIKQFFRITLPSIRGTINFLITLGIIGGLKVFPLALFDNRPIDAFNNGGASLMMYVYLMTKTSPNIYMAGAASLSLFIVGVTFSSIVRGGFFMMQLTLNNLGERNVWVKVMNSKKSL</sequence>
<feature type="transmembrane region" description="Helical" evidence="7">
    <location>
        <begin position="18"/>
        <end position="38"/>
    </location>
</feature>
<dbReference type="Pfam" id="PF00528">
    <property type="entry name" value="BPD_transp_1"/>
    <property type="match status" value="1"/>
</dbReference>
<feature type="transmembrane region" description="Helical" evidence="7">
    <location>
        <begin position="214"/>
        <end position="234"/>
    </location>
</feature>
<dbReference type="InterPro" id="IPR051393">
    <property type="entry name" value="ABC_transporter_permease"/>
</dbReference>
<feature type="transmembrane region" description="Helical" evidence="7">
    <location>
        <begin position="154"/>
        <end position="183"/>
    </location>
</feature>
<dbReference type="GO" id="GO:0005886">
    <property type="term" value="C:plasma membrane"/>
    <property type="evidence" value="ECO:0007669"/>
    <property type="project" value="UniProtKB-SubCell"/>
</dbReference>
<dbReference type="GO" id="GO:0055085">
    <property type="term" value="P:transmembrane transport"/>
    <property type="evidence" value="ECO:0007669"/>
    <property type="project" value="InterPro"/>
</dbReference>
<keyword evidence="4 7" id="KW-0812">Transmembrane</keyword>
<feature type="transmembrane region" description="Helical" evidence="7">
    <location>
        <begin position="110"/>
        <end position="129"/>
    </location>
</feature>
<feature type="domain" description="ABC transmembrane type-1" evidence="8">
    <location>
        <begin position="69"/>
        <end position="284"/>
    </location>
</feature>
<evidence type="ECO:0000259" key="8">
    <source>
        <dbReference type="PROSITE" id="PS50928"/>
    </source>
</evidence>
<dbReference type="PANTHER" id="PTHR30193">
    <property type="entry name" value="ABC TRANSPORTER PERMEASE PROTEIN"/>
    <property type="match status" value="1"/>
</dbReference>
<evidence type="ECO:0000256" key="2">
    <source>
        <dbReference type="ARBA" id="ARBA00022448"/>
    </source>
</evidence>